<keyword evidence="1" id="KW-0378">Hydrolase</keyword>
<dbReference type="InterPro" id="IPR029058">
    <property type="entry name" value="AB_hydrolase_fold"/>
</dbReference>
<proteinExistence type="predicted"/>
<evidence type="ECO:0000313" key="1">
    <source>
        <dbReference type="EMBL" id="HER43486.1"/>
    </source>
</evidence>
<reference evidence="1" key="1">
    <citation type="journal article" date="2020" name="mSystems">
        <title>Genome- and Community-Level Interaction Insights into Carbon Utilization and Element Cycling Functions of Hydrothermarchaeota in Hydrothermal Sediment.</title>
        <authorList>
            <person name="Zhou Z."/>
            <person name="Liu Y."/>
            <person name="Xu W."/>
            <person name="Pan J."/>
            <person name="Luo Z.H."/>
            <person name="Li M."/>
        </authorList>
    </citation>
    <scope>NUCLEOTIDE SEQUENCE [LARGE SCALE GENOMIC DNA]</scope>
    <source>
        <strain evidence="1">SpSt-1233</strain>
    </source>
</reference>
<accession>A0A7V2F419</accession>
<dbReference type="GO" id="GO:0016787">
    <property type="term" value="F:hydrolase activity"/>
    <property type="evidence" value="ECO:0007669"/>
    <property type="project" value="UniProtKB-KW"/>
</dbReference>
<name>A0A7V2F419_UNCEI</name>
<dbReference type="SUPFAM" id="SSF53474">
    <property type="entry name" value="alpha/beta-Hydrolases"/>
    <property type="match status" value="1"/>
</dbReference>
<dbReference type="AlphaFoldDB" id="A0A7V2F419"/>
<gene>
    <name evidence="1" type="ORF">ENO08_03405</name>
</gene>
<dbReference type="Gene3D" id="3.40.50.1820">
    <property type="entry name" value="alpha/beta hydrolase"/>
    <property type="match status" value="1"/>
</dbReference>
<organism evidence="1">
    <name type="scientific">Eiseniibacteriota bacterium</name>
    <dbReference type="NCBI Taxonomy" id="2212470"/>
    <lineage>
        <taxon>Bacteria</taxon>
        <taxon>Candidatus Eiseniibacteriota</taxon>
    </lineage>
</organism>
<sequence>MIESAERIDLEEIRIDGPDGRCIRADLRALHSEGARPLVIVCHGFLGYKRWGFFPYLSDRIAAAGFHVLTVSFSMSGVDEATGRIERPGDFAADTVSKEIEDLESVCRFARRGALPRPVAPGGWGFVAHSRGSAVVLLAAGDIPEAASIVTWATPSTLDRYSERRKRLWKRDGALVFGDPRAEGPLRLDYAYYEDIERHAEEFDLPRAAASLEIPHLMIHGERDAAVTVGEMRKLYPGGAPGPARVEIIPGCSHTFGVRHPMGRPPKPLERAVGLTVDWLGSSLKEERTRL</sequence>
<protein>
    <submittedName>
        <fullName evidence="1">Alpha/beta fold hydrolase</fullName>
    </submittedName>
</protein>
<dbReference type="EMBL" id="DSEC01000241">
    <property type="protein sequence ID" value="HER43486.1"/>
    <property type="molecule type" value="Genomic_DNA"/>
</dbReference>
<comment type="caution">
    <text evidence="1">The sequence shown here is derived from an EMBL/GenBank/DDBJ whole genome shotgun (WGS) entry which is preliminary data.</text>
</comment>
<dbReference type="Proteomes" id="UP000886069">
    <property type="component" value="Unassembled WGS sequence"/>
</dbReference>